<evidence type="ECO:0000256" key="4">
    <source>
        <dbReference type="ARBA" id="ARBA00023136"/>
    </source>
</evidence>
<feature type="transmembrane region" description="Helical" evidence="5">
    <location>
        <begin position="87"/>
        <end position="105"/>
    </location>
</feature>
<evidence type="ECO:0000313" key="8">
    <source>
        <dbReference type="Proteomes" id="UP000247118"/>
    </source>
</evidence>
<feature type="transmembrane region" description="Helical" evidence="5">
    <location>
        <begin position="231"/>
        <end position="252"/>
    </location>
</feature>
<feature type="transmembrane region" description="Helical" evidence="5">
    <location>
        <begin position="111"/>
        <end position="130"/>
    </location>
</feature>
<evidence type="ECO:0000256" key="1">
    <source>
        <dbReference type="ARBA" id="ARBA00004651"/>
    </source>
</evidence>
<evidence type="ECO:0000256" key="3">
    <source>
        <dbReference type="ARBA" id="ARBA00022989"/>
    </source>
</evidence>
<evidence type="ECO:0000313" key="7">
    <source>
        <dbReference type="EMBL" id="AWO82932.1"/>
    </source>
</evidence>
<dbReference type="Proteomes" id="UP000247118">
    <property type="component" value="Chromosome"/>
</dbReference>
<dbReference type="PANTHER" id="PTHR23514">
    <property type="entry name" value="BYPASS OF STOP CODON PROTEIN 6"/>
    <property type="match status" value="1"/>
</dbReference>
<feature type="transmembrane region" description="Helical" evidence="5">
    <location>
        <begin position="363"/>
        <end position="385"/>
    </location>
</feature>
<dbReference type="KEGG" id="gta:BCM27_04670"/>
<organism evidence="7 8">
    <name type="scientific">Gordonia terrae</name>
    <dbReference type="NCBI Taxonomy" id="2055"/>
    <lineage>
        <taxon>Bacteria</taxon>
        <taxon>Bacillati</taxon>
        <taxon>Actinomycetota</taxon>
        <taxon>Actinomycetes</taxon>
        <taxon>Mycobacteriales</taxon>
        <taxon>Gordoniaceae</taxon>
        <taxon>Gordonia</taxon>
    </lineage>
</organism>
<dbReference type="GeneID" id="32687038"/>
<feature type="transmembrane region" description="Helical" evidence="5">
    <location>
        <begin position="304"/>
        <end position="324"/>
    </location>
</feature>
<comment type="subcellular location">
    <subcellularLocation>
        <location evidence="1">Cell membrane</location>
        <topology evidence="1">Multi-pass membrane protein</topology>
    </subcellularLocation>
</comment>
<keyword evidence="2 5" id="KW-0812">Transmembrane</keyword>
<feature type="domain" description="Major facilitator superfamily (MFS) profile" evidence="6">
    <location>
        <begin position="14"/>
        <end position="417"/>
    </location>
</feature>
<dbReference type="RefSeq" id="WP_004023236.1">
    <property type="nucleotide sequence ID" value="NZ_CABEIC010000002.1"/>
</dbReference>
<keyword evidence="3 5" id="KW-1133">Transmembrane helix</keyword>
<dbReference type="GO" id="GO:0005886">
    <property type="term" value="C:plasma membrane"/>
    <property type="evidence" value="ECO:0007669"/>
    <property type="project" value="UniProtKB-SubCell"/>
</dbReference>
<reference evidence="7 8" key="1">
    <citation type="submission" date="2018-05" db="EMBL/GenBank/DDBJ databases">
        <title>Complete genome sequence of Gordonia terrae NRRL B-16283.</title>
        <authorList>
            <person name="Garlena R.A."/>
            <person name="Russell D.A."/>
            <person name="Hatfull G.F."/>
        </authorList>
    </citation>
    <scope>NUCLEOTIDE SEQUENCE [LARGE SCALE GENOMIC DNA]</scope>
    <source>
        <strain evidence="7 8">NRRL B-16283</strain>
    </source>
</reference>
<dbReference type="CDD" id="cd17393">
    <property type="entry name" value="MFS_MosC_like"/>
    <property type="match status" value="1"/>
</dbReference>
<evidence type="ECO:0000256" key="5">
    <source>
        <dbReference type="SAM" id="Phobius"/>
    </source>
</evidence>
<gene>
    <name evidence="7" type="ORF">DLJ61_04710</name>
</gene>
<accession>A0AAD0KAI6</accession>
<dbReference type="SUPFAM" id="SSF103473">
    <property type="entry name" value="MFS general substrate transporter"/>
    <property type="match status" value="1"/>
</dbReference>
<protein>
    <submittedName>
        <fullName evidence="7">MFS transporter</fullName>
    </submittedName>
</protein>
<sequence>MTKIRQPATQRPRRLVMSRIATFFGFFQLGAVILMWSTSTTSLRHNLGWQGDDGDASFGSLAFALGLGFAIGCAVSGPIIDRWGCRAVAVPALTVYPLLYVPLAVLDGMAVLLATGLMAGILRGFVDIVINVNGVELERHYRRPIISSFHAAYPAGGFVFGIIGSAFARTFTESALVPFLVMGVAMSVLGFVFGRMYLRRDEVLPDEQSDGWSADTDVAPSSEASPVARTAGFIGLSVMIGFGLLAFVSYLAENAAYDWGQEFVRRTLDTTAGAAGMAVTVFSGAQFVGRVLGDKVTERFGQKAVMAGSGIIGAAGAGCMMTAAAPAQALVGFALVGLGVSCIVPIMLSAAGRMDPRNAGRNIGLVNAVGVTGMFVGPAAITAVVDEWGISWMPILPLGLLLLIAVAGPLLIRRAPRFEKSVPTTVSATAVSS</sequence>
<feature type="transmembrane region" description="Helical" evidence="5">
    <location>
        <begin position="151"/>
        <end position="169"/>
    </location>
</feature>
<dbReference type="InterPro" id="IPR051788">
    <property type="entry name" value="MFS_Transporter"/>
</dbReference>
<feature type="transmembrane region" description="Helical" evidence="5">
    <location>
        <begin position="175"/>
        <end position="194"/>
    </location>
</feature>
<dbReference type="PANTHER" id="PTHR23514:SF13">
    <property type="entry name" value="INNER MEMBRANE PROTEIN YBJJ"/>
    <property type="match status" value="1"/>
</dbReference>
<keyword evidence="4 5" id="KW-0472">Membrane</keyword>
<dbReference type="Gene3D" id="1.20.1250.20">
    <property type="entry name" value="MFS general substrate transporter like domains"/>
    <property type="match status" value="2"/>
</dbReference>
<feature type="transmembrane region" description="Helical" evidence="5">
    <location>
        <begin position="330"/>
        <end position="351"/>
    </location>
</feature>
<evidence type="ECO:0000256" key="2">
    <source>
        <dbReference type="ARBA" id="ARBA00022692"/>
    </source>
</evidence>
<dbReference type="InterPro" id="IPR020846">
    <property type="entry name" value="MFS_dom"/>
</dbReference>
<evidence type="ECO:0000259" key="6">
    <source>
        <dbReference type="PROSITE" id="PS50850"/>
    </source>
</evidence>
<dbReference type="AlphaFoldDB" id="A0AAD0KAI6"/>
<dbReference type="PROSITE" id="PS50850">
    <property type="entry name" value="MFS"/>
    <property type="match status" value="1"/>
</dbReference>
<feature type="transmembrane region" description="Helical" evidence="5">
    <location>
        <begin position="272"/>
        <end position="292"/>
    </location>
</feature>
<feature type="transmembrane region" description="Helical" evidence="5">
    <location>
        <begin position="391"/>
        <end position="412"/>
    </location>
</feature>
<dbReference type="EMBL" id="CP029604">
    <property type="protein sequence ID" value="AWO82932.1"/>
    <property type="molecule type" value="Genomic_DNA"/>
</dbReference>
<dbReference type="InterPro" id="IPR036259">
    <property type="entry name" value="MFS_trans_sf"/>
</dbReference>
<dbReference type="InterPro" id="IPR011701">
    <property type="entry name" value="MFS"/>
</dbReference>
<dbReference type="Pfam" id="PF07690">
    <property type="entry name" value="MFS_1"/>
    <property type="match status" value="1"/>
</dbReference>
<name>A0AAD0KAI6_9ACTN</name>
<feature type="transmembrane region" description="Helical" evidence="5">
    <location>
        <begin position="58"/>
        <end position="80"/>
    </location>
</feature>
<feature type="transmembrane region" description="Helical" evidence="5">
    <location>
        <begin position="20"/>
        <end position="38"/>
    </location>
</feature>
<dbReference type="GO" id="GO:0022857">
    <property type="term" value="F:transmembrane transporter activity"/>
    <property type="evidence" value="ECO:0007669"/>
    <property type="project" value="InterPro"/>
</dbReference>
<proteinExistence type="predicted"/>